<evidence type="ECO:0000256" key="1">
    <source>
        <dbReference type="SAM" id="MobiDB-lite"/>
    </source>
</evidence>
<dbReference type="EMBL" id="BRYB01005263">
    <property type="protein sequence ID" value="GMI22320.1"/>
    <property type="molecule type" value="Genomic_DNA"/>
</dbReference>
<accession>A0ABQ6M9R2</accession>
<evidence type="ECO:0000313" key="2">
    <source>
        <dbReference type="EMBL" id="GMI22320.1"/>
    </source>
</evidence>
<keyword evidence="3" id="KW-1185">Reference proteome</keyword>
<dbReference type="Proteomes" id="UP001165060">
    <property type="component" value="Unassembled WGS sequence"/>
</dbReference>
<reference evidence="2 3" key="1">
    <citation type="journal article" date="2023" name="Commun. Biol.">
        <title>Genome analysis of Parmales, the sister group of diatoms, reveals the evolutionary specialization of diatoms from phago-mixotrophs to photoautotrophs.</title>
        <authorList>
            <person name="Ban H."/>
            <person name="Sato S."/>
            <person name="Yoshikawa S."/>
            <person name="Yamada K."/>
            <person name="Nakamura Y."/>
            <person name="Ichinomiya M."/>
            <person name="Sato N."/>
            <person name="Blanc-Mathieu R."/>
            <person name="Endo H."/>
            <person name="Kuwata A."/>
            <person name="Ogata H."/>
        </authorList>
    </citation>
    <scope>NUCLEOTIDE SEQUENCE [LARGE SCALE GENOMIC DNA]</scope>
</reference>
<proteinExistence type="predicted"/>
<feature type="region of interest" description="Disordered" evidence="1">
    <location>
        <begin position="109"/>
        <end position="129"/>
    </location>
</feature>
<organism evidence="2 3">
    <name type="scientific">Tetraparma gracilis</name>
    <dbReference type="NCBI Taxonomy" id="2962635"/>
    <lineage>
        <taxon>Eukaryota</taxon>
        <taxon>Sar</taxon>
        <taxon>Stramenopiles</taxon>
        <taxon>Ochrophyta</taxon>
        <taxon>Bolidophyceae</taxon>
        <taxon>Parmales</taxon>
        <taxon>Triparmaceae</taxon>
        <taxon>Tetraparma</taxon>
    </lineage>
</organism>
<sequence>MQSFVDPEQHLFSISVPSSFYTIRRKGYGAITGDLPDAGGNGRRGATIFTSGDYATASVVAVEKFPTSALLTDAGIDAAGDLSSFPAVGISAVKIAELLLARREKERGGQARSRTVLGGSPPPSFPSPATVEFSLTTEVEVQRPDMLKEQTGRSDLVRPTVAKAEIRGGDLYVVYASGLVDSWEGAQGEALREAVKSFKVLP</sequence>
<gene>
    <name evidence="2" type="ORF">TeGR_g2252</name>
</gene>
<comment type="caution">
    <text evidence="2">The sequence shown here is derived from an EMBL/GenBank/DDBJ whole genome shotgun (WGS) entry which is preliminary data.</text>
</comment>
<name>A0ABQ6M9R2_9STRA</name>
<protein>
    <submittedName>
        <fullName evidence="2">Uncharacterized protein</fullName>
    </submittedName>
</protein>
<evidence type="ECO:0000313" key="3">
    <source>
        <dbReference type="Proteomes" id="UP001165060"/>
    </source>
</evidence>